<dbReference type="AlphaFoldDB" id="A0A0F9K222"/>
<dbReference type="EMBL" id="LAZR01008863">
    <property type="protein sequence ID" value="KKM76119.1"/>
    <property type="molecule type" value="Genomic_DNA"/>
</dbReference>
<reference evidence="1" key="1">
    <citation type="journal article" date="2015" name="Nature">
        <title>Complex archaea that bridge the gap between prokaryotes and eukaryotes.</title>
        <authorList>
            <person name="Spang A."/>
            <person name="Saw J.H."/>
            <person name="Jorgensen S.L."/>
            <person name="Zaremba-Niedzwiedzka K."/>
            <person name="Martijn J."/>
            <person name="Lind A.E."/>
            <person name="van Eijk R."/>
            <person name="Schleper C."/>
            <person name="Guy L."/>
            <person name="Ettema T.J."/>
        </authorList>
    </citation>
    <scope>NUCLEOTIDE SEQUENCE</scope>
</reference>
<accession>A0A0F9K222</accession>
<feature type="non-terminal residue" evidence="1">
    <location>
        <position position="54"/>
    </location>
</feature>
<comment type="caution">
    <text evidence="1">The sequence shown here is derived from an EMBL/GenBank/DDBJ whole genome shotgun (WGS) entry which is preliminary data.</text>
</comment>
<gene>
    <name evidence="1" type="ORF">LCGC14_1383400</name>
</gene>
<sequence>MTHQPGDLIDIASYNNIITSVNTIFGTGTGSSGYGGNSTNVSVTDLPTVASLAT</sequence>
<organism evidence="1">
    <name type="scientific">marine sediment metagenome</name>
    <dbReference type="NCBI Taxonomy" id="412755"/>
    <lineage>
        <taxon>unclassified sequences</taxon>
        <taxon>metagenomes</taxon>
        <taxon>ecological metagenomes</taxon>
    </lineage>
</organism>
<protein>
    <submittedName>
        <fullName evidence="1">Uncharacterized protein</fullName>
    </submittedName>
</protein>
<evidence type="ECO:0000313" key="1">
    <source>
        <dbReference type="EMBL" id="KKM76119.1"/>
    </source>
</evidence>
<name>A0A0F9K222_9ZZZZ</name>
<proteinExistence type="predicted"/>